<dbReference type="OrthoDB" id="425925at2759"/>
<comment type="subcellular location">
    <subcellularLocation>
        <location evidence="1">Golgi apparatus</location>
    </subcellularLocation>
</comment>
<dbReference type="RefSeq" id="XP_010702370.1">
    <property type="nucleotide sequence ID" value="XM_010704068.1"/>
</dbReference>
<dbReference type="GO" id="GO:0031267">
    <property type="term" value="F:small GTPase binding"/>
    <property type="evidence" value="ECO:0007669"/>
    <property type="project" value="TreeGrafter"/>
</dbReference>
<keyword evidence="7" id="KW-1185">Reference proteome</keyword>
<dbReference type="eggNOG" id="ENOG502TBEN">
    <property type="taxonomic scope" value="Eukaryota"/>
</dbReference>
<dbReference type="VEuPathDB" id="TriTrypDB:LPAL13_330035800"/>
<feature type="compositionally biased region" description="Basic and acidic residues" evidence="5">
    <location>
        <begin position="24"/>
        <end position="46"/>
    </location>
</feature>
<dbReference type="AlphaFoldDB" id="A0A088S1Y1"/>
<evidence type="ECO:0000256" key="4">
    <source>
        <dbReference type="SAM" id="Coils"/>
    </source>
</evidence>
<feature type="coiled-coil region" evidence="4">
    <location>
        <begin position="547"/>
        <end position="581"/>
    </location>
</feature>
<feature type="region of interest" description="Disordered" evidence="5">
    <location>
        <begin position="16"/>
        <end position="46"/>
    </location>
</feature>
<dbReference type="GeneID" id="22578432"/>
<feature type="coiled-coil region" evidence="4">
    <location>
        <begin position="615"/>
        <end position="723"/>
    </location>
</feature>
<evidence type="ECO:0000256" key="2">
    <source>
        <dbReference type="ARBA" id="ARBA00023034"/>
    </source>
</evidence>
<feature type="region of interest" description="Disordered" evidence="5">
    <location>
        <begin position="498"/>
        <end position="541"/>
    </location>
</feature>
<feature type="compositionally biased region" description="Basic and acidic residues" evidence="5">
    <location>
        <begin position="744"/>
        <end position="756"/>
    </location>
</feature>
<feature type="compositionally biased region" description="Basic and acidic residues" evidence="5">
    <location>
        <begin position="501"/>
        <end position="516"/>
    </location>
</feature>
<evidence type="ECO:0008006" key="8">
    <source>
        <dbReference type="Google" id="ProtNLM"/>
    </source>
</evidence>
<gene>
    <name evidence="6" type="ORF">LPMP_332790</name>
</gene>
<sequence>MWREWTSKIKNFAENITTPDYDEEQRYNDGENDRDDVVENRVEDSHSLSLDERCSAHYRGDFSGTHATAHGHTNCETTYGDGDRFSVLKTSAQRLGLQCDELSVDRHAGAGGNADAAVYTQASPVSTEAAPSLSLSPSPLSRVTTLAGPLGSVGQTMASADAAVVTLGNEAAQRPSGSSGDRAVAAPSAPSPGSAQAGSTTAAEHRGTLLQSIVTSSSRLSTAQAQPLQRLSSFSSCSAALPSLPAQQGQSQEQTQPQPAPGLDAERAHLSGMHKYEDEVRATCASTVPHSEGKLREGAATIAVAAGETATWKDANAPLQVDALRAAHQVMVDELKREVAHEIALGARVRKLQQQAAELPESLAAAEEDTDAMKVTAAAAASAVSAAATTPDAASLLAEDDWRPCSFEALESLKEEVHEKRTQLQSTEVTRRFLPTPLQEAQTEVMASIMTSCDTSANGVREEQQCHRQLQGETDRLICELEEKRHCIAATQELLLNTQPQKEEPAAQVSNEHEFSKSTPAAVEGTSLSASARAAHEEERQRLVDKLTHGEAERGALQQEVKQLTETAAQLQQRLEAREHEYAASLAAAQAAQAESQKALLAKLNAVETQMLQSRQTCQEELQHMQAQLEGEQRRAKVLEMDTQAAQHARAAAEEQAAAAEQRGRSIQAELEAFQQQVKQRMVESEGKQSDADVSVTVLTQVKKQLESKVQTLEAMVDQVRRLSVDTLVRLGVDVEHILPMSLEHKGDAGRAHPGGDDEEDADKEDEKGGAATRTELPLLQLFSLLITESLQQHSMVLRAERVQQEWEQTYEQARQVNDSLNQQLADAWSTIGKLREELSVKEEVARQVHSRLVNGDARLVEAEGQLASAVNEMEKLREERGEWAAQLRQAETHAEDQENAVSSLQEEVRTLQEMLQVKEEELQASLQGNENLQVVLERFQENQRHDVESLTLESHLEAEELKKQLAAARRITNHHEKELAEVRRGFERQLAEKDAEVTTMHRKLAEVRKALEKTTSQYMDGSETCIDKRVVSQLLAKYMHAFIEQRKEAEDMLKVISGLLDWDEATQEFVGLLPGPNNPQPPDGFSSQRGGARRSLFRWLRSSADTSVAHSGGTPGTSKAGLASMWVEFLLKESEGSGGGGRSSRREGGTSAFPLTSTTPSSITGSQPNPSFNFPSPPAAAATETPEAATNS</sequence>
<dbReference type="GO" id="GO:0005794">
    <property type="term" value="C:Golgi apparatus"/>
    <property type="evidence" value="ECO:0007669"/>
    <property type="project" value="UniProtKB-SubCell"/>
</dbReference>
<dbReference type="EMBL" id="CP009402">
    <property type="protein sequence ID" value="AIO01570.1"/>
    <property type="molecule type" value="Genomic_DNA"/>
</dbReference>
<keyword evidence="2" id="KW-0333">Golgi apparatus</keyword>
<dbReference type="PANTHER" id="PTHR18921">
    <property type="entry name" value="MYOSIN HEAVY CHAIN - RELATED"/>
    <property type="match status" value="1"/>
</dbReference>
<evidence type="ECO:0000256" key="1">
    <source>
        <dbReference type="ARBA" id="ARBA00004555"/>
    </source>
</evidence>
<feature type="region of interest" description="Disordered" evidence="5">
    <location>
        <begin position="170"/>
        <end position="204"/>
    </location>
</feature>
<accession>A0A088S1Y1</accession>
<name>A0A088S1Y1_LEIPA</name>
<evidence type="ECO:0000256" key="5">
    <source>
        <dbReference type="SAM" id="MobiDB-lite"/>
    </source>
</evidence>
<feature type="region of interest" description="Disordered" evidence="5">
    <location>
        <begin position="1135"/>
        <end position="1193"/>
    </location>
</feature>
<feature type="region of interest" description="Disordered" evidence="5">
    <location>
        <begin position="744"/>
        <end position="773"/>
    </location>
</feature>
<reference evidence="6 7" key="1">
    <citation type="journal article" date="2015" name="Sci. Rep.">
        <title>The genome of Leishmania panamensis: insights into genomics of the L. (Viannia) subgenus.</title>
        <authorList>
            <person name="Llanes A."/>
            <person name="Restrepo C.M."/>
            <person name="Vecchio G.D."/>
            <person name="Anguizola F.J."/>
            <person name="Lleonart R."/>
        </authorList>
    </citation>
    <scope>NUCLEOTIDE SEQUENCE [LARGE SCALE GENOMIC DNA]</scope>
    <source>
        <strain evidence="6 7">MHOM/PA/94/PSC-1</strain>
    </source>
</reference>
<organism evidence="6 7">
    <name type="scientific">Leishmania panamensis</name>
    <dbReference type="NCBI Taxonomy" id="5679"/>
    <lineage>
        <taxon>Eukaryota</taxon>
        <taxon>Discoba</taxon>
        <taxon>Euglenozoa</taxon>
        <taxon>Kinetoplastea</taxon>
        <taxon>Metakinetoplastina</taxon>
        <taxon>Trypanosomatida</taxon>
        <taxon>Trypanosomatidae</taxon>
        <taxon>Leishmaniinae</taxon>
        <taxon>Leishmania</taxon>
        <taxon>Leishmania guyanensis species complex</taxon>
    </lineage>
</organism>
<feature type="region of interest" description="Disordered" evidence="5">
    <location>
        <begin position="243"/>
        <end position="265"/>
    </location>
</feature>
<feature type="compositionally biased region" description="Polar residues" evidence="5">
    <location>
        <begin position="1154"/>
        <end position="1168"/>
    </location>
</feature>
<dbReference type="GO" id="GO:0007030">
    <property type="term" value="P:Golgi organization"/>
    <property type="evidence" value="ECO:0007669"/>
    <property type="project" value="TreeGrafter"/>
</dbReference>
<dbReference type="GO" id="GO:0006888">
    <property type="term" value="P:endoplasmic reticulum to Golgi vesicle-mediated transport"/>
    <property type="evidence" value="ECO:0007669"/>
    <property type="project" value="TreeGrafter"/>
</dbReference>
<evidence type="ECO:0000313" key="6">
    <source>
        <dbReference type="EMBL" id="AIO01570.1"/>
    </source>
</evidence>
<dbReference type="VEuPathDB" id="TriTrypDB:LPMP_332790"/>
<dbReference type="KEGG" id="lpan:LPMP_332790"/>
<evidence type="ECO:0000256" key="3">
    <source>
        <dbReference type="ARBA" id="ARBA00023054"/>
    </source>
</evidence>
<feature type="coiled-coil region" evidence="4">
    <location>
        <begin position="860"/>
        <end position="922"/>
    </location>
</feature>
<dbReference type="Proteomes" id="UP000063063">
    <property type="component" value="Chromosome 33"/>
</dbReference>
<feature type="region of interest" description="Disordered" evidence="5">
    <location>
        <begin position="1073"/>
        <end position="1092"/>
    </location>
</feature>
<feature type="compositionally biased region" description="Low complexity" evidence="5">
    <location>
        <begin position="183"/>
        <end position="199"/>
    </location>
</feature>
<protein>
    <recommendedName>
        <fullName evidence="8">GRIP domain-containing protein</fullName>
    </recommendedName>
</protein>
<feature type="compositionally biased region" description="Low complexity" evidence="5">
    <location>
        <begin position="1169"/>
        <end position="1193"/>
    </location>
</feature>
<evidence type="ECO:0000313" key="7">
    <source>
        <dbReference type="Proteomes" id="UP000063063"/>
    </source>
</evidence>
<dbReference type="PANTHER" id="PTHR18921:SF2">
    <property type="entry name" value="THYROID RECEPTOR-INTERACTING PROTEIN 11"/>
    <property type="match status" value="1"/>
</dbReference>
<keyword evidence="3 4" id="KW-0175">Coiled coil</keyword>
<feature type="compositionally biased region" description="Low complexity" evidence="5">
    <location>
        <begin position="243"/>
        <end position="257"/>
    </location>
</feature>
<proteinExistence type="predicted"/>